<sequence length="56" mass="5910">MYLRDLSCGPSLNLLRARVLPHLRDQAQEIPFRGASSAGPAVPDTLLTARPAPAGA</sequence>
<reference evidence="2 3" key="2">
    <citation type="submission" date="2024-06" db="EMBL/GenBank/DDBJ databases">
        <title>Thioclava kandeliae sp. nov. from a rhizosphere soil sample of Kandelia candel in a mangrove.</title>
        <authorList>
            <person name="Mu T."/>
        </authorList>
    </citation>
    <scope>NUCLEOTIDE SEQUENCE [LARGE SCALE GENOMIC DNA]</scope>
    <source>
        <strain evidence="2 3">CPCC 100088</strain>
    </source>
</reference>
<keyword evidence="3" id="KW-1185">Reference proteome</keyword>
<evidence type="ECO:0000256" key="1">
    <source>
        <dbReference type="SAM" id="MobiDB-lite"/>
    </source>
</evidence>
<feature type="region of interest" description="Disordered" evidence="1">
    <location>
        <begin position="34"/>
        <end position="56"/>
    </location>
</feature>
<accession>A0ABV1SKS4</accession>
<evidence type="ECO:0000313" key="3">
    <source>
        <dbReference type="Proteomes" id="UP001438953"/>
    </source>
</evidence>
<name>A0ABV1SKS4_9RHOB</name>
<dbReference type="Proteomes" id="UP001438953">
    <property type="component" value="Unassembled WGS sequence"/>
</dbReference>
<protein>
    <submittedName>
        <fullName evidence="2">Uncharacterized protein</fullName>
    </submittedName>
</protein>
<dbReference type="RefSeq" id="WP_350938878.1">
    <property type="nucleotide sequence ID" value="NZ_JAYWLC010000019.1"/>
</dbReference>
<comment type="caution">
    <text evidence="2">The sequence shown here is derived from an EMBL/GenBank/DDBJ whole genome shotgun (WGS) entry which is preliminary data.</text>
</comment>
<organism evidence="2 3">
    <name type="scientific">Thioclava kandeliae</name>
    <dbReference type="NCBI Taxonomy" id="3070818"/>
    <lineage>
        <taxon>Bacteria</taxon>
        <taxon>Pseudomonadati</taxon>
        <taxon>Pseudomonadota</taxon>
        <taxon>Alphaproteobacteria</taxon>
        <taxon>Rhodobacterales</taxon>
        <taxon>Paracoccaceae</taxon>
        <taxon>Thioclava</taxon>
    </lineage>
</organism>
<proteinExistence type="predicted"/>
<gene>
    <name evidence="2" type="ORF">VSX56_17210</name>
</gene>
<reference evidence="2 3" key="1">
    <citation type="submission" date="2024-01" db="EMBL/GenBank/DDBJ databases">
        <authorList>
            <person name="Deng Y."/>
            <person name="Su J."/>
        </authorList>
    </citation>
    <scope>NUCLEOTIDE SEQUENCE [LARGE SCALE GENOMIC DNA]</scope>
    <source>
        <strain evidence="2 3">CPCC 100088</strain>
    </source>
</reference>
<evidence type="ECO:0000313" key="2">
    <source>
        <dbReference type="EMBL" id="MER5173507.1"/>
    </source>
</evidence>
<dbReference type="EMBL" id="JAYWLC010000019">
    <property type="protein sequence ID" value="MER5173507.1"/>
    <property type="molecule type" value="Genomic_DNA"/>
</dbReference>